<evidence type="ECO:0000313" key="1">
    <source>
        <dbReference type="EMBL" id="CDL83744.1"/>
    </source>
</evidence>
<protein>
    <submittedName>
        <fullName evidence="1">Uncharacterized protein</fullName>
    </submittedName>
</protein>
<proteinExistence type="predicted"/>
<name>W1IZ55_9GAMM</name>
<dbReference type="AlphaFoldDB" id="W1IZ55"/>
<comment type="caution">
    <text evidence="1">The sequence shown here is derived from an EMBL/GenBank/DDBJ whole genome shotgun (WGS) entry which is preliminary data.</text>
</comment>
<dbReference type="Proteomes" id="UP000019202">
    <property type="component" value="Unassembled WGS sequence"/>
</dbReference>
<reference evidence="1" key="1">
    <citation type="submission" date="2013-11" db="EMBL/GenBank/DDBJ databases">
        <title>Draft genome sequence and annotation of the entomopathogenic bacteria, Xenorhabdus cabanillasi strain JM26 and Xenorhabdus szentirmai strain DSM 16338.</title>
        <authorList>
            <person name="Gualtieri M."/>
            <person name="Ogier J.C."/>
            <person name="Pages S."/>
            <person name="Givaudan A."/>
            <person name="Gaudriault S."/>
        </authorList>
    </citation>
    <scope>NUCLEOTIDE SEQUENCE [LARGE SCALE GENOMIC DNA]</scope>
    <source>
        <strain evidence="1">DSM 16338</strain>
    </source>
</reference>
<accession>W1IZ55</accession>
<dbReference type="EMBL" id="CBXF010000095">
    <property type="protein sequence ID" value="CDL83744.1"/>
    <property type="molecule type" value="Genomic_DNA"/>
</dbReference>
<sequence>MVVHLIAPDMVKINAAYYPLLLVLFNMKEIPTASGKADLSKLNLIHLKYEKANYGGLSISITR</sequence>
<evidence type="ECO:0000313" key="2">
    <source>
        <dbReference type="Proteomes" id="UP000019202"/>
    </source>
</evidence>
<gene>
    <name evidence="1" type="ORF">XSR1_360027</name>
</gene>
<keyword evidence="2" id="KW-1185">Reference proteome</keyword>
<organism evidence="1 2">
    <name type="scientific">Xenorhabdus szentirmaii DSM 16338</name>
    <dbReference type="NCBI Taxonomy" id="1427518"/>
    <lineage>
        <taxon>Bacteria</taxon>
        <taxon>Pseudomonadati</taxon>
        <taxon>Pseudomonadota</taxon>
        <taxon>Gammaproteobacteria</taxon>
        <taxon>Enterobacterales</taxon>
        <taxon>Morganellaceae</taxon>
        <taxon>Xenorhabdus</taxon>
    </lineage>
</organism>